<dbReference type="AlphaFoldDB" id="A0A0P0URV2"/>
<evidence type="ECO:0000313" key="3">
    <source>
        <dbReference type="Proteomes" id="UP000067399"/>
    </source>
</evidence>
<evidence type="ECO:0000313" key="2">
    <source>
        <dbReference type="EMBL" id="BAS67973.1"/>
    </source>
</evidence>
<proteinExistence type="predicted"/>
<dbReference type="KEGG" id="ebh:BSEPE_0982"/>
<reference evidence="2 3" key="2">
    <citation type="journal article" date="2016" name="ISME J.">
        <title>Heterogeneous composition of key metabolic gene clusters in a vent mussel symbiont population.</title>
        <authorList>
            <person name="Ikuta T."/>
            <person name="Takaki Y."/>
            <person name="Nagai Y."/>
            <person name="Shimamura S."/>
            <person name="Tsuda M."/>
            <person name="Kawagucci S."/>
            <person name="Aoki Y."/>
            <person name="Inoue K."/>
            <person name="Teruya M."/>
            <person name="Satou K."/>
            <person name="Teruya K."/>
            <person name="Shimoji M."/>
            <person name="Tamotsu H."/>
            <person name="Hirano T."/>
            <person name="Maruyama T."/>
            <person name="Yoshida T."/>
        </authorList>
    </citation>
    <scope>NUCLEOTIDE SEQUENCE [LARGE SCALE GENOMIC DNA]</scope>
    <source>
        <strain evidence="2 3">Myojin Knoll</strain>
    </source>
</reference>
<keyword evidence="1" id="KW-0732">Signal</keyword>
<evidence type="ECO:0008006" key="4">
    <source>
        <dbReference type="Google" id="ProtNLM"/>
    </source>
</evidence>
<dbReference type="Proteomes" id="UP000067399">
    <property type="component" value="Chromosome"/>
</dbReference>
<name>A0A0P0URV2_9GAMM</name>
<evidence type="ECO:0000256" key="1">
    <source>
        <dbReference type="SAM" id="SignalP"/>
    </source>
</evidence>
<dbReference type="OrthoDB" id="7060183at2"/>
<dbReference type="EMBL" id="AP013042">
    <property type="protein sequence ID" value="BAS67973.1"/>
    <property type="molecule type" value="Genomic_DNA"/>
</dbReference>
<protein>
    <recommendedName>
        <fullName evidence="4">Porin domain-containing protein</fullName>
    </recommendedName>
</protein>
<feature type="signal peptide" evidence="1">
    <location>
        <begin position="1"/>
        <end position="19"/>
    </location>
</feature>
<keyword evidence="3" id="KW-1185">Reference proteome</keyword>
<dbReference type="RefSeq" id="WP_066044719.1">
    <property type="nucleotide sequence ID" value="NZ_AP013042.1"/>
</dbReference>
<feature type="chain" id="PRO_5006056033" description="Porin domain-containing protein" evidence="1">
    <location>
        <begin position="20"/>
        <end position="351"/>
    </location>
</feature>
<sequence length="351" mass="36010">MKKLMIAAVAATMASASMADISIKGDAYIQYADNAIGRTAASADTTANRKRINLDITGKSGATTVVISLRNDDNNNTGAVEGTGASGGTIKTHQFYMTTKVGPVNVKAGDFYYTYGLGAWSKGGSNKDALDISTEFGNTTVGIFTADNSLSAGTTEVYAATKIKGFDVTIDHNPNSEEGYTDFSVKGTVNGILVAAEKLSAKVANSDTTLIHIGGKASGIKWDVAHLKNGTAINDGNAKFAPLGSMLVGTAARGGTSIAVANSNDFSKITGLAVSTKVAGNTIKAIFTSLKTASTGTSPTTVVNDTVNGAELILTRAMSGGKLTVNLGNLSGSTNTDANTTNKGLRFDVKF</sequence>
<accession>A0A0P0URV2</accession>
<reference evidence="2 3" key="1">
    <citation type="journal article" date="2000" name="Mar. Ecol. Prog. Ser.">
        <title>Phylogenetic characterization of endosymbionts in three hydrothermal vent mussels: influence on host distributions.</title>
        <authorList>
            <person name="Fujiwara Y."/>
            <person name="Takai K."/>
            <person name="Uematsu K."/>
            <person name="Tsuchida S."/>
            <person name="Hunt J.C."/>
            <person name="Hashimoto J."/>
        </authorList>
    </citation>
    <scope>NUCLEOTIDE SEQUENCE [LARGE SCALE GENOMIC DNA]</scope>
    <source>
        <strain evidence="2 3">Myojin Knoll</strain>
    </source>
</reference>
<gene>
    <name evidence="2" type="ORF">BSEPE_0982</name>
</gene>
<organism evidence="2 3">
    <name type="scientific">endosymbiont of Bathymodiolus septemdierum str. Myojin knoll</name>
    <dbReference type="NCBI Taxonomy" id="1303921"/>
    <lineage>
        <taxon>Bacteria</taxon>
        <taxon>Pseudomonadati</taxon>
        <taxon>Pseudomonadota</taxon>
        <taxon>Gammaproteobacteria</taxon>
        <taxon>sulfur-oxidizing symbionts</taxon>
    </lineage>
</organism>